<evidence type="ECO:0000313" key="2">
    <source>
        <dbReference type="Proteomes" id="UP000215459"/>
    </source>
</evidence>
<gene>
    <name evidence="1" type="ORF">CHM34_08390</name>
</gene>
<reference evidence="1 2" key="1">
    <citation type="submission" date="2017-07" db="EMBL/GenBank/DDBJ databases">
        <title>The genome sequence of Paludifilum halophilum highlights mechanisms for microbial adaptation to high salt environemnts.</title>
        <authorList>
            <person name="Belbahri L."/>
        </authorList>
    </citation>
    <scope>NUCLEOTIDE SEQUENCE [LARGE SCALE GENOMIC DNA]</scope>
    <source>
        <strain evidence="1 2">DSM 102817</strain>
    </source>
</reference>
<dbReference type="OrthoDB" id="2825042at2"/>
<organism evidence="1 2">
    <name type="scientific">Paludifilum halophilum</name>
    <dbReference type="NCBI Taxonomy" id="1642702"/>
    <lineage>
        <taxon>Bacteria</taxon>
        <taxon>Bacillati</taxon>
        <taxon>Bacillota</taxon>
        <taxon>Bacilli</taxon>
        <taxon>Bacillales</taxon>
        <taxon>Thermoactinomycetaceae</taxon>
        <taxon>Paludifilum</taxon>
    </lineage>
</organism>
<dbReference type="EMBL" id="NOWF01000004">
    <property type="protein sequence ID" value="OYD08118.1"/>
    <property type="molecule type" value="Genomic_DNA"/>
</dbReference>
<evidence type="ECO:0000313" key="1">
    <source>
        <dbReference type="EMBL" id="OYD08118.1"/>
    </source>
</evidence>
<dbReference type="RefSeq" id="WP_094264152.1">
    <property type="nucleotide sequence ID" value="NZ_NOWF01000004.1"/>
</dbReference>
<dbReference type="AlphaFoldDB" id="A0A235B731"/>
<dbReference type="Proteomes" id="UP000215459">
    <property type="component" value="Unassembled WGS sequence"/>
</dbReference>
<sequence>MHVPMLNTPVLADTELEWLRKIIHRYYQECMIRWKMRIAACDFNPDQEQVLIDIFDAFIRHLYEITAQPPTSQNHFLNYLIYQSPGLNAGQKIWALSVFEEIIQSLLSEECREESQNGRSRYSQWVHCTLANLGILLSIQAPHSAGSSGWVAEKSSDYGGLHSQRYEEIIRFSDMLLTATRLEDILSYCVKDIGEMTGFKRGALIWYSPLANHLEGVYSHNIAL</sequence>
<protein>
    <submittedName>
        <fullName evidence="1">Uncharacterized protein</fullName>
    </submittedName>
</protein>
<comment type="caution">
    <text evidence="1">The sequence shown here is derived from an EMBL/GenBank/DDBJ whole genome shotgun (WGS) entry which is preliminary data.</text>
</comment>
<accession>A0A235B731</accession>
<name>A0A235B731_9BACL</name>
<proteinExistence type="predicted"/>
<keyword evidence="2" id="KW-1185">Reference proteome</keyword>